<accession>A0ACB8BH91</accession>
<proteinExistence type="predicted"/>
<keyword evidence="2" id="KW-1185">Reference proteome</keyword>
<reference evidence="1" key="1">
    <citation type="journal article" date="2021" name="New Phytol.">
        <title>Evolutionary innovations through gain and loss of genes in the ectomycorrhizal Boletales.</title>
        <authorList>
            <person name="Wu G."/>
            <person name="Miyauchi S."/>
            <person name="Morin E."/>
            <person name="Kuo A."/>
            <person name="Drula E."/>
            <person name="Varga T."/>
            <person name="Kohler A."/>
            <person name="Feng B."/>
            <person name="Cao Y."/>
            <person name="Lipzen A."/>
            <person name="Daum C."/>
            <person name="Hundley H."/>
            <person name="Pangilinan J."/>
            <person name="Johnson J."/>
            <person name="Barry K."/>
            <person name="LaButti K."/>
            <person name="Ng V."/>
            <person name="Ahrendt S."/>
            <person name="Min B."/>
            <person name="Choi I.G."/>
            <person name="Park H."/>
            <person name="Plett J.M."/>
            <person name="Magnuson J."/>
            <person name="Spatafora J.W."/>
            <person name="Nagy L.G."/>
            <person name="Henrissat B."/>
            <person name="Grigoriev I.V."/>
            <person name="Yang Z.L."/>
            <person name="Xu J."/>
            <person name="Martin F.M."/>
        </authorList>
    </citation>
    <scope>NUCLEOTIDE SEQUENCE</scope>
    <source>
        <strain evidence="1">KUC20120723A-06</strain>
    </source>
</reference>
<evidence type="ECO:0000313" key="2">
    <source>
        <dbReference type="Proteomes" id="UP000790709"/>
    </source>
</evidence>
<protein>
    <submittedName>
        <fullName evidence="1">Uncharacterized protein</fullName>
    </submittedName>
</protein>
<sequence>MAHEEPERETEDMIAELPPAKRRRTLAGSIVSTALSAALIGTAVGLTVYRLWRDRGKEAERLPPPPPYQQGDWVPSQPKDIQVTPPTPKPRRTRHTPAAAAKRPAPRHRRTRTRTRPITPPRSSSPALLAPPQPEFDFVHVNDEQEPETDEMDWIGDKLSKLIEEGQKALGREIVVMSDAQEDLVDDGTGAWEEEGQPTAGPSTSRRGSLRRPHKPRNIPLPPSYSAFPVSPPPSASPRKARFDGNAAQYSPGRITHAGLPTPSTPRRIGRGVSVESDTFTPLSSSFREDESAWQSPEMRESMERARAQYLQNRR</sequence>
<evidence type="ECO:0000313" key="1">
    <source>
        <dbReference type="EMBL" id="KAH7924167.1"/>
    </source>
</evidence>
<dbReference type="EMBL" id="MU266432">
    <property type="protein sequence ID" value="KAH7924167.1"/>
    <property type="molecule type" value="Genomic_DNA"/>
</dbReference>
<gene>
    <name evidence="1" type="ORF">BV22DRAFT_1035511</name>
</gene>
<name>A0ACB8BH91_9AGAM</name>
<organism evidence="1 2">
    <name type="scientific">Leucogyrophana mollusca</name>
    <dbReference type="NCBI Taxonomy" id="85980"/>
    <lineage>
        <taxon>Eukaryota</taxon>
        <taxon>Fungi</taxon>
        <taxon>Dikarya</taxon>
        <taxon>Basidiomycota</taxon>
        <taxon>Agaricomycotina</taxon>
        <taxon>Agaricomycetes</taxon>
        <taxon>Agaricomycetidae</taxon>
        <taxon>Boletales</taxon>
        <taxon>Boletales incertae sedis</taxon>
        <taxon>Leucogyrophana</taxon>
    </lineage>
</organism>
<dbReference type="Proteomes" id="UP000790709">
    <property type="component" value="Unassembled WGS sequence"/>
</dbReference>
<comment type="caution">
    <text evidence="1">The sequence shown here is derived from an EMBL/GenBank/DDBJ whole genome shotgun (WGS) entry which is preliminary data.</text>
</comment>